<keyword evidence="2" id="KW-1185">Reference proteome</keyword>
<name>A0A1V0DX13_9CAUD</name>
<organism evidence="1">
    <name type="scientific">Synechococcus virus S-ESS1</name>
    <dbReference type="NCBI Taxonomy" id="1964565"/>
    <lineage>
        <taxon>Viruses</taxon>
        <taxon>Duplodnaviria</taxon>
        <taxon>Heunggongvirae</taxon>
        <taxon>Uroviricota</taxon>
        <taxon>Caudoviricetes</taxon>
        <taxon>Casjensviridae</taxon>
        <taxon>Sessunavirus</taxon>
        <taxon>Sessunavirus SESS1</taxon>
    </lineage>
</organism>
<evidence type="ECO:0000313" key="1">
    <source>
        <dbReference type="EMBL" id="ARB05706.1"/>
    </source>
</evidence>
<dbReference type="KEGG" id="vg:62679251"/>
<sequence length="97" mass="10124">MFAAAPRYHTGGIIGLKPGEVPIIAKQGEEMLTRDDPRHMLNGGGKSGGAAAQKAMTIINTFDPAEAVERALATPRGEEVLVNAVRSARTEVKAALG</sequence>
<proteinExistence type="predicted"/>
<accession>A0A1V0DX13</accession>
<protein>
    <submittedName>
        <fullName evidence="1">Tail length tape measure protein</fullName>
    </submittedName>
</protein>
<evidence type="ECO:0000313" key="2">
    <source>
        <dbReference type="Proteomes" id="UP000225878"/>
    </source>
</evidence>
<dbReference type="Proteomes" id="UP000225878">
    <property type="component" value="Segment"/>
</dbReference>
<dbReference type="EMBL" id="KY249644">
    <property type="protein sequence ID" value="ARB05706.1"/>
    <property type="molecule type" value="Genomic_DNA"/>
</dbReference>
<dbReference type="GeneID" id="62679251"/>
<reference evidence="1" key="1">
    <citation type="submission" date="2016-11" db="EMBL/GenBank/DDBJ databases">
        <title>The complete genome sequence of Cyanosiphovirus S-ESS1.</title>
        <authorList>
            <person name="Han Y."/>
        </authorList>
    </citation>
    <scope>NUCLEOTIDE SEQUENCE [LARGE SCALE GENOMIC DNA]</scope>
</reference>
<dbReference type="RefSeq" id="YP_009997106.1">
    <property type="nucleotide sequence ID" value="NC_052968.1"/>
</dbReference>